<comment type="caution">
    <text evidence="2">The sequence shown here is derived from an EMBL/GenBank/DDBJ whole genome shotgun (WGS) entry which is preliminary data.</text>
</comment>
<evidence type="ECO:0000313" key="3">
    <source>
        <dbReference type="Proteomes" id="UP001183222"/>
    </source>
</evidence>
<keyword evidence="1" id="KW-0812">Transmembrane</keyword>
<keyword evidence="3" id="KW-1185">Reference proteome</keyword>
<name>A0ABU2K960_9ACTN</name>
<dbReference type="Proteomes" id="UP001183222">
    <property type="component" value="Unassembled WGS sequence"/>
</dbReference>
<feature type="transmembrane region" description="Helical" evidence="1">
    <location>
        <begin position="51"/>
        <end position="70"/>
    </location>
</feature>
<proteinExistence type="predicted"/>
<keyword evidence="1" id="KW-1133">Transmembrane helix</keyword>
<protein>
    <submittedName>
        <fullName evidence="2">Uncharacterized protein</fullName>
    </submittedName>
</protein>
<reference evidence="3" key="1">
    <citation type="submission" date="2023-07" db="EMBL/GenBank/DDBJ databases">
        <title>30 novel species of actinomycetes from the DSMZ collection.</title>
        <authorList>
            <person name="Nouioui I."/>
        </authorList>
    </citation>
    <scope>NUCLEOTIDE SEQUENCE [LARGE SCALE GENOMIC DNA]</scope>
    <source>
        <strain evidence="3">DSM 46792</strain>
    </source>
</reference>
<sequence length="80" mass="8333">MTAVIPDPSAQRPPGGRAPFGLRQRAMMLLPVVLPLMIYALIRIGDSSRTGLVVCGALLAALAVGSLVLARRRGAEVPEG</sequence>
<dbReference type="RefSeq" id="WP_311345540.1">
    <property type="nucleotide sequence ID" value="NZ_JAVREI010000008.1"/>
</dbReference>
<organism evidence="2 3">
    <name type="scientific">Blastococcus goldschmidtiae</name>
    <dbReference type="NCBI Taxonomy" id="3075546"/>
    <lineage>
        <taxon>Bacteria</taxon>
        <taxon>Bacillati</taxon>
        <taxon>Actinomycetota</taxon>
        <taxon>Actinomycetes</taxon>
        <taxon>Geodermatophilales</taxon>
        <taxon>Geodermatophilaceae</taxon>
        <taxon>Blastococcus</taxon>
    </lineage>
</organism>
<accession>A0ABU2K960</accession>
<evidence type="ECO:0000256" key="1">
    <source>
        <dbReference type="SAM" id="Phobius"/>
    </source>
</evidence>
<evidence type="ECO:0000313" key="2">
    <source>
        <dbReference type="EMBL" id="MDT0276722.1"/>
    </source>
</evidence>
<feature type="transmembrane region" description="Helical" evidence="1">
    <location>
        <begin position="26"/>
        <end position="45"/>
    </location>
</feature>
<keyword evidence="1" id="KW-0472">Membrane</keyword>
<gene>
    <name evidence="2" type="ORF">RM425_12495</name>
</gene>
<dbReference type="EMBL" id="JAVREI010000008">
    <property type="protein sequence ID" value="MDT0276722.1"/>
    <property type="molecule type" value="Genomic_DNA"/>
</dbReference>